<dbReference type="PANTHER" id="PTHR21292:SF7">
    <property type="entry name" value="EXOCYST COMPLEX COMPONENT 3-LIKE 2"/>
    <property type="match status" value="1"/>
</dbReference>
<evidence type="ECO:0000313" key="2">
    <source>
        <dbReference type="Ensembl" id="ENSGMOP00000041318.1"/>
    </source>
</evidence>
<dbReference type="Proteomes" id="UP000694546">
    <property type="component" value="Chromosome 5"/>
</dbReference>
<evidence type="ECO:0000313" key="3">
    <source>
        <dbReference type="Proteomes" id="UP000694546"/>
    </source>
</evidence>
<dbReference type="Ensembl" id="ENSGMOT00000065355.1">
    <property type="protein sequence ID" value="ENSGMOP00000041318.1"/>
    <property type="gene ID" value="ENSGMOG00000013922.2"/>
</dbReference>
<dbReference type="InterPro" id="IPR010326">
    <property type="entry name" value="EXOC3/Sec6"/>
</dbReference>
<dbReference type="GO" id="GO:0000145">
    <property type="term" value="C:exocyst"/>
    <property type="evidence" value="ECO:0007669"/>
    <property type="project" value="InterPro"/>
</dbReference>
<dbReference type="GO" id="GO:0051601">
    <property type="term" value="P:exocyst localization"/>
    <property type="evidence" value="ECO:0007669"/>
    <property type="project" value="TreeGrafter"/>
</dbReference>
<reference evidence="2" key="1">
    <citation type="submission" date="2025-08" db="UniProtKB">
        <authorList>
            <consortium name="Ensembl"/>
        </authorList>
    </citation>
    <scope>IDENTIFICATION</scope>
</reference>
<evidence type="ECO:0000256" key="1">
    <source>
        <dbReference type="SAM" id="MobiDB-lite"/>
    </source>
</evidence>
<accession>A0A8C5B523</accession>
<feature type="compositionally biased region" description="Low complexity" evidence="1">
    <location>
        <begin position="22"/>
        <end position="41"/>
    </location>
</feature>
<dbReference type="GeneTree" id="ENSGT01030000234613"/>
<dbReference type="GO" id="GO:0006887">
    <property type="term" value="P:exocytosis"/>
    <property type="evidence" value="ECO:0007669"/>
    <property type="project" value="InterPro"/>
</dbReference>
<proteinExistence type="predicted"/>
<protein>
    <submittedName>
        <fullName evidence="2">Exocyst complex component 3-like protein 4</fullName>
    </submittedName>
</protein>
<keyword evidence="3" id="KW-1185">Reference proteome</keyword>
<dbReference type="Pfam" id="PF06046">
    <property type="entry name" value="Sec6"/>
    <property type="match status" value="1"/>
</dbReference>
<dbReference type="PANTHER" id="PTHR21292">
    <property type="entry name" value="EXOCYST COMPLEX COMPONENT SEC6-RELATED"/>
    <property type="match status" value="1"/>
</dbReference>
<organism evidence="2 3">
    <name type="scientific">Gadus morhua</name>
    <name type="common">Atlantic cod</name>
    <dbReference type="NCBI Taxonomy" id="8049"/>
    <lineage>
        <taxon>Eukaryota</taxon>
        <taxon>Metazoa</taxon>
        <taxon>Chordata</taxon>
        <taxon>Craniata</taxon>
        <taxon>Vertebrata</taxon>
        <taxon>Euteleostomi</taxon>
        <taxon>Actinopterygii</taxon>
        <taxon>Neopterygii</taxon>
        <taxon>Teleostei</taxon>
        <taxon>Neoteleostei</taxon>
        <taxon>Acanthomorphata</taxon>
        <taxon>Zeiogadaria</taxon>
        <taxon>Gadariae</taxon>
        <taxon>Gadiformes</taxon>
        <taxon>Gadoidei</taxon>
        <taxon>Gadidae</taxon>
        <taxon>Gadus</taxon>
    </lineage>
</organism>
<gene>
    <name evidence="2" type="primary">LOC115544468</name>
</gene>
<reference evidence="2" key="2">
    <citation type="submission" date="2025-09" db="UniProtKB">
        <authorList>
            <consortium name="Ensembl"/>
        </authorList>
    </citation>
    <scope>IDENTIFICATION</scope>
</reference>
<dbReference type="GO" id="GO:0000149">
    <property type="term" value="F:SNARE binding"/>
    <property type="evidence" value="ECO:0007669"/>
    <property type="project" value="TreeGrafter"/>
</dbReference>
<name>A0A8C5B523_GADMO</name>
<feature type="region of interest" description="Disordered" evidence="1">
    <location>
        <begin position="1"/>
        <end position="110"/>
    </location>
</feature>
<sequence length="815" mass="93802">MEGSGVGEGSPASSGPDLSLNSPPLKSLGRSLSGGSSMTSPLKRKEDGGPGETQGIGLRHSKTLPAIASPDRKFSFGSIRSLRKSKKDKEKEQKTEKERGEKVPEEEEEKEKMKMKEVVDKREEVSEFYTLPQVLSTPLSVMEINRLIEGEILEEAHLNLLSLRQDFQEAQGGEGEGSVELCRKEKDLHLLYRALRDKLKTVVRDASDPHLLLAAARIVQEEERREGQPGGLGAPGGWRGVWREAVGEGVHALVAGVPLDGPEQEPAWLGVHLGLLGQALVQHLEKVKRDLRWAYPPSFQVFSAYVGAQRLEVGQHVTKLQPQVKELKDLYALLDWILNAYQSERIMGSPCLHPEMKFESMELILDEAFLDQLRDQYCSRLQIDLRFSLEKIIEMEKEFWTEKKSYELEEGCLSSPSELDIRTRVQGIVTWARRLDAHLELKAIRSCCEELKLFPKRFEEALMSCCSSAEVNTLTPELRAMYLITSINTFILVKQHMEQHRASCPQPVADFSQEVDLLLGRLALRLEDRYKDDIEPYMRRMMTRKWLTKDEDFKRLQIRTQLLSEQCSQMRPPTVQGLVDRLHHHAAKDYISQLMKNSYSCKNRKHQKGAEKLRRQWEKLSELFINMVTARYANRSYTTIHSTTTRITLPHDVTQRYNILTVHCPATTPPLQISNYTATTTLQLHHHYYTTTTPPLLYYNYTTTIPPLLHYNYTITTTLQLHRHYYTTTTPPLLHYNYTTTTTLQLHHHYYTTTTPSLLHYNYTTTTMLQLHHNYYTTTTPPLHLHHHYYTTTTPQLLNYTSTVLQYATSNFFIY</sequence>
<feature type="compositionally biased region" description="Basic and acidic residues" evidence="1">
    <location>
        <begin position="87"/>
        <end position="103"/>
    </location>
</feature>
<dbReference type="AlphaFoldDB" id="A0A8C5B523"/>